<dbReference type="Pfam" id="PF01556">
    <property type="entry name" value="DnaJ_C"/>
    <property type="match status" value="1"/>
</dbReference>
<dbReference type="InterPro" id="IPR001623">
    <property type="entry name" value="DnaJ_domain"/>
</dbReference>
<dbReference type="RefSeq" id="XP_010940829.1">
    <property type="nucleotide sequence ID" value="XM_010942527.2"/>
</dbReference>
<dbReference type="PRINTS" id="PR00625">
    <property type="entry name" value="JDOMAIN"/>
</dbReference>
<evidence type="ECO:0000259" key="7">
    <source>
        <dbReference type="PROSITE" id="PS50076"/>
    </source>
</evidence>
<evidence type="ECO:0000256" key="4">
    <source>
        <dbReference type="ARBA" id="ARBA00022833"/>
    </source>
</evidence>
<dbReference type="GO" id="GO:0031072">
    <property type="term" value="F:heat shock protein binding"/>
    <property type="evidence" value="ECO:0007669"/>
    <property type="project" value="InterPro"/>
</dbReference>
<dbReference type="InterPro" id="IPR036410">
    <property type="entry name" value="HSP_DnaJ_Cys-rich_dom_sf"/>
</dbReference>
<dbReference type="PROSITE" id="PS00636">
    <property type="entry name" value="DNAJ_1"/>
    <property type="match status" value="1"/>
</dbReference>
<dbReference type="InterPro" id="IPR002939">
    <property type="entry name" value="DnaJ_C"/>
</dbReference>
<keyword evidence="9" id="KW-1185">Reference proteome</keyword>
<dbReference type="GO" id="GO:0008270">
    <property type="term" value="F:zinc ion binding"/>
    <property type="evidence" value="ECO:0007669"/>
    <property type="project" value="UniProtKB-KW"/>
</dbReference>
<keyword evidence="3 6" id="KW-0863">Zinc-finger</keyword>
<dbReference type="Pfam" id="PF00684">
    <property type="entry name" value="DnaJ_CXXCXGXG"/>
    <property type="match status" value="1"/>
</dbReference>
<keyword evidence="5" id="KW-0143">Chaperone</keyword>
<evidence type="ECO:0000313" key="9">
    <source>
        <dbReference type="Proteomes" id="UP000504607"/>
    </source>
</evidence>
<keyword evidence="4 6" id="KW-0862">Zinc</keyword>
<dbReference type="GO" id="GO:0051082">
    <property type="term" value="F:unfolded protein binding"/>
    <property type="evidence" value="ECO:0007669"/>
    <property type="project" value="InterPro"/>
</dbReference>
<evidence type="ECO:0000256" key="2">
    <source>
        <dbReference type="ARBA" id="ARBA00022737"/>
    </source>
</evidence>
<dbReference type="GO" id="GO:0005524">
    <property type="term" value="F:ATP binding"/>
    <property type="evidence" value="ECO:0007669"/>
    <property type="project" value="InterPro"/>
</dbReference>
<evidence type="ECO:0000256" key="1">
    <source>
        <dbReference type="ARBA" id="ARBA00022723"/>
    </source>
</evidence>
<feature type="zinc finger region" description="CR-type" evidence="6">
    <location>
        <begin position="222"/>
        <end position="300"/>
    </location>
</feature>
<accession>A0A6I9SJR0</accession>
<dbReference type="NCBIfam" id="TIGR02349">
    <property type="entry name" value="DnaJ_bact"/>
    <property type="match status" value="1"/>
</dbReference>
<organism evidence="9 11">
    <name type="scientific">Elaeis guineensis var. tenera</name>
    <name type="common">Oil palm</name>
    <dbReference type="NCBI Taxonomy" id="51953"/>
    <lineage>
        <taxon>Eukaryota</taxon>
        <taxon>Viridiplantae</taxon>
        <taxon>Streptophyta</taxon>
        <taxon>Embryophyta</taxon>
        <taxon>Tracheophyta</taxon>
        <taxon>Spermatophyta</taxon>
        <taxon>Magnoliopsida</taxon>
        <taxon>Liliopsida</taxon>
        <taxon>Arecaceae</taxon>
        <taxon>Arecoideae</taxon>
        <taxon>Cocoseae</taxon>
        <taxon>Elaeidinae</taxon>
        <taxon>Elaeis</taxon>
    </lineage>
</organism>
<dbReference type="HAMAP" id="MF_01152">
    <property type="entry name" value="DnaJ"/>
    <property type="match status" value="1"/>
</dbReference>
<dbReference type="CDD" id="cd10747">
    <property type="entry name" value="DnaJ_C"/>
    <property type="match status" value="1"/>
</dbReference>
<keyword evidence="1 6" id="KW-0479">Metal-binding</keyword>
<dbReference type="AlphaFoldDB" id="A0A6I9SJR0"/>
<feature type="domain" description="J" evidence="7">
    <location>
        <begin position="89"/>
        <end position="154"/>
    </location>
</feature>
<dbReference type="Gene3D" id="2.10.230.10">
    <property type="entry name" value="Heat shock protein DnaJ, cysteine-rich domain"/>
    <property type="match status" value="1"/>
</dbReference>
<dbReference type="NCBIfam" id="NF008035">
    <property type="entry name" value="PRK10767.1"/>
    <property type="match status" value="1"/>
</dbReference>
<dbReference type="InterPro" id="IPR001305">
    <property type="entry name" value="HSP_DnaJ_Cys-rich_dom"/>
</dbReference>
<protein>
    <submittedName>
        <fullName evidence="10 11">Chaperone protein dnaJ GFA2, mitochondrial</fullName>
    </submittedName>
</protein>
<evidence type="ECO:0000256" key="6">
    <source>
        <dbReference type="PROSITE-ProRule" id="PRU00546"/>
    </source>
</evidence>
<dbReference type="Proteomes" id="UP000504607">
    <property type="component" value="Chromosome 16"/>
</dbReference>
<evidence type="ECO:0000256" key="3">
    <source>
        <dbReference type="ARBA" id="ARBA00022771"/>
    </source>
</evidence>
<dbReference type="FunFam" id="2.60.260.20:FF:000005">
    <property type="entry name" value="Chaperone protein dnaJ 1, mitochondrial"/>
    <property type="match status" value="1"/>
</dbReference>
<evidence type="ECO:0000313" key="11">
    <source>
        <dbReference type="RefSeq" id="XP_010940829.1"/>
    </source>
</evidence>
<dbReference type="PROSITE" id="PS50076">
    <property type="entry name" value="DNAJ_2"/>
    <property type="match status" value="1"/>
</dbReference>
<dbReference type="SUPFAM" id="SSF57938">
    <property type="entry name" value="DnaJ/Hsp40 cysteine-rich domain"/>
    <property type="match status" value="1"/>
</dbReference>
<proteinExistence type="inferred from homology"/>
<dbReference type="Gene3D" id="1.10.287.110">
    <property type="entry name" value="DnaJ domain"/>
    <property type="match status" value="1"/>
</dbReference>
<dbReference type="SMART" id="SM00271">
    <property type="entry name" value="DnaJ"/>
    <property type="match status" value="1"/>
</dbReference>
<dbReference type="GO" id="GO:0042026">
    <property type="term" value="P:protein refolding"/>
    <property type="evidence" value="ECO:0007669"/>
    <property type="project" value="TreeGrafter"/>
</dbReference>
<dbReference type="PROSITE" id="PS51188">
    <property type="entry name" value="ZF_CR"/>
    <property type="match status" value="1"/>
</dbReference>
<dbReference type="CDD" id="cd10719">
    <property type="entry name" value="DnaJ_zf"/>
    <property type="match status" value="1"/>
</dbReference>
<gene>
    <name evidence="11" type="primary">LOC105059285</name>
    <name evidence="10" type="synonym">LOC105036652</name>
</gene>
<dbReference type="GeneID" id="105059285"/>
<evidence type="ECO:0000256" key="5">
    <source>
        <dbReference type="ARBA" id="ARBA00023186"/>
    </source>
</evidence>
<name>A0A6I9SJR0_ELAGV</name>
<dbReference type="RefSeq" id="XP_073106072.1">
    <property type="nucleotide sequence ID" value="XM_073249971.1"/>
</dbReference>
<dbReference type="RefSeq" id="XP_010910704.2">
    <property type="nucleotide sequence ID" value="XM_010912402.3"/>
</dbReference>
<dbReference type="InterPro" id="IPR012724">
    <property type="entry name" value="DnaJ"/>
</dbReference>
<dbReference type="SUPFAM" id="SSF46565">
    <property type="entry name" value="Chaperone J-domain"/>
    <property type="match status" value="1"/>
</dbReference>
<dbReference type="Gene3D" id="2.60.260.20">
    <property type="entry name" value="Urease metallochaperone UreE, N-terminal domain"/>
    <property type="match status" value="2"/>
</dbReference>
<dbReference type="FunFam" id="1.10.287.110:FF:000058">
    <property type="entry name" value="Chaperone protein dnaJ GFA2, mitochondrial"/>
    <property type="match status" value="1"/>
</dbReference>
<evidence type="ECO:0000313" key="10">
    <source>
        <dbReference type="RefSeq" id="XP_010910704.2"/>
    </source>
</evidence>
<reference evidence="10 11" key="1">
    <citation type="submission" date="2025-04" db="UniProtKB">
        <authorList>
            <consortium name="RefSeq"/>
        </authorList>
    </citation>
    <scope>IDENTIFICATION</scope>
</reference>
<dbReference type="InterPro" id="IPR008971">
    <property type="entry name" value="HSP40/DnaJ_pept-bd"/>
</dbReference>
<dbReference type="PANTHER" id="PTHR43096">
    <property type="entry name" value="DNAJ HOMOLOG 1, MITOCHONDRIAL-RELATED"/>
    <property type="match status" value="1"/>
</dbReference>
<dbReference type="GO" id="GO:0005783">
    <property type="term" value="C:endoplasmic reticulum"/>
    <property type="evidence" value="ECO:0007669"/>
    <property type="project" value="UniProtKB-ARBA"/>
</dbReference>
<dbReference type="FunFam" id="2.10.230.10:FF:000002">
    <property type="entry name" value="Molecular chaperone DnaJ"/>
    <property type="match status" value="1"/>
</dbReference>
<sequence length="454" mass="49179">MRPAGARLALWCARGILRSKLPILEESPIPSLEGCSRRFAAGICSSSRVLADGNSETANWRFGISSGTFQGHYFPSRSFHGTRLMSAKDYYEVLGVSKNASASEIKKAYYALAKKLHPDTNKDDADAERKFQEVQRAYEVLKDEEKRSLYDQVGPDAFEQAASGGGPGGPFGGAGFSNPFEDLFSGAGGMNDFFKNIFRDRDFGGQDVKVSLEISFMEAVQGCTKTVTFQTAVPCGACDGTGVPPGTKPETCRPCRGSGMIFMQNGPFRLQTTCSHCGGSGKTVKNLCKSCKGQRVVRGTKSVKLDVMPGVDDNETIKIYRNGGADPEGGQPGDLYVTIKVREDPVFRREKADIHVDAVLNVTQAILGGTIQVPTLTGDVVLKVRPGTQPGQKVALRGKGIKMRNSSYYGDQYVHFNVSIPVNLTQRQRMLIEEFAKEEQGEYEKNDAAAGASG</sequence>
<dbReference type="Pfam" id="PF00226">
    <property type="entry name" value="DnaJ"/>
    <property type="match status" value="1"/>
</dbReference>
<dbReference type="PANTHER" id="PTHR43096:SF52">
    <property type="entry name" value="DNAJ HOMOLOG 1, MITOCHONDRIAL-RELATED"/>
    <property type="match status" value="1"/>
</dbReference>
<dbReference type="InterPro" id="IPR036869">
    <property type="entry name" value="J_dom_sf"/>
</dbReference>
<dbReference type="CDD" id="cd06257">
    <property type="entry name" value="DnaJ"/>
    <property type="match status" value="1"/>
</dbReference>
<dbReference type="OrthoDB" id="10256793at2759"/>
<dbReference type="GO" id="GO:0009408">
    <property type="term" value="P:response to heat"/>
    <property type="evidence" value="ECO:0007669"/>
    <property type="project" value="InterPro"/>
</dbReference>
<feature type="domain" description="CR-type" evidence="8">
    <location>
        <begin position="222"/>
        <end position="300"/>
    </location>
</feature>
<keyword evidence="2" id="KW-0677">Repeat</keyword>
<evidence type="ECO:0000259" key="8">
    <source>
        <dbReference type="PROSITE" id="PS51188"/>
    </source>
</evidence>
<dbReference type="SUPFAM" id="SSF49493">
    <property type="entry name" value="HSP40/DnaJ peptide-binding domain"/>
    <property type="match status" value="2"/>
</dbReference>
<dbReference type="InterPro" id="IPR018253">
    <property type="entry name" value="DnaJ_domain_CS"/>
</dbReference>